<gene>
    <name evidence="1" type="ORF">AB0C36_27055</name>
</gene>
<accession>A0ABV3DN33</accession>
<organism evidence="1 2">
    <name type="scientific">Streptodolium elevatio</name>
    <dbReference type="NCBI Taxonomy" id="3157996"/>
    <lineage>
        <taxon>Bacteria</taxon>
        <taxon>Bacillati</taxon>
        <taxon>Actinomycetota</taxon>
        <taxon>Actinomycetes</taxon>
        <taxon>Kitasatosporales</taxon>
        <taxon>Streptomycetaceae</taxon>
        <taxon>Streptodolium</taxon>
    </lineage>
</organism>
<dbReference type="RefSeq" id="WP_358358660.1">
    <property type="nucleotide sequence ID" value="NZ_JBEZFP010000081.1"/>
</dbReference>
<protein>
    <submittedName>
        <fullName evidence="1">Uncharacterized protein</fullName>
    </submittedName>
</protein>
<evidence type="ECO:0000313" key="1">
    <source>
        <dbReference type="EMBL" id="MEU8137163.1"/>
    </source>
</evidence>
<proteinExistence type="predicted"/>
<keyword evidence="2" id="KW-1185">Reference proteome</keyword>
<evidence type="ECO:0000313" key="2">
    <source>
        <dbReference type="Proteomes" id="UP001551482"/>
    </source>
</evidence>
<name>A0ABV3DN33_9ACTN</name>
<comment type="caution">
    <text evidence="1">The sequence shown here is derived from an EMBL/GenBank/DDBJ whole genome shotgun (WGS) entry which is preliminary data.</text>
</comment>
<sequence length="44" mass="4957">MSDAEIGERLASLRAEGYVPLGHTRPWDTAPVYLMMVRNQPKQA</sequence>
<dbReference type="Proteomes" id="UP001551482">
    <property type="component" value="Unassembled WGS sequence"/>
</dbReference>
<dbReference type="EMBL" id="JBEZFP010000081">
    <property type="protein sequence ID" value="MEU8137163.1"/>
    <property type="molecule type" value="Genomic_DNA"/>
</dbReference>
<reference evidence="1 2" key="1">
    <citation type="submission" date="2024-06" db="EMBL/GenBank/DDBJ databases">
        <title>The Natural Products Discovery Center: Release of the First 8490 Sequenced Strains for Exploring Actinobacteria Biosynthetic Diversity.</title>
        <authorList>
            <person name="Kalkreuter E."/>
            <person name="Kautsar S.A."/>
            <person name="Yang D."/>
            <person name="Bader C.D."/>
            <person name="Teijaro C.N."/>
            <person name="Fluegel L."/>
            <person name="Davis C.M."/>
            <person name="Simpson J.R."/>
            <person name="Lauterbach L."/>
            <person name="Steele A.D."/>
            <person name="Gui C."/>
            <person name="Meng S."/>
            <person name="Li G."/>
            <person name="Viehrig K."/>
            <person name="Ye F."/>
            <person name="Su P."/>
            <person name="Kiefer A.F."/>
            <person name="Nichols A."/>
            <person name="Cepeda A.J."/>
            <person name="Yan W."/>
            <person name="Fan B."/>
            <person name="Jiang Y."/>
            <person name="Adhikari A."/>
            <person name="Zheng C.-J."/>
            <person name="Schuster L."/>
            <person name="Cowan T.M."/>
            <person name="Smanski M.J."/>
            <person name="Chevrette M.G."/>
            <person name="De Carvalho L.P.S."/>
            <person name="Shen B."/>
        </authorList>
    </citation>
    <scope>NUCLEOTIDE SEQUENCE [LARGE SCALE GENOMIC DNA]</scope>
    <source>
        <strain evidence="1 2">NPDC048946</strain>
    </source>
</reference>